<dbReference type="EMBL" id="KZ825816">
    <property type="protein sequence ID" value="PYH98002.1"/>
    <property type="molecule type" value="Genomic_DNA"/>
</dbReference>
<sequence length="515" mass="56396">MASNPTTADLEKEAGREQVVQEHELNSSSNGSTKESQHQSQGQEDLPTSNHEHITVDWDGPDDPENPLNWSTFKKTRQLTLMACNTFITPLASSMFSPGIVYVMADFHMTSTMLGSFIVTVFLLGYVVGPFVIAPLSEIYGRVPVYHACNIFFLIFSIACAVAQSLPQLIIFRLLAGVGGVCPLTIGSGTVADMIAQEKRAGIMAVWALGPILGPVIGPVAGGFLSEAAGWRWVFWVLAIATGVITFACLLLYRESYAPVLLERKAARLRKETGNPNIQSKYYTGPATKQWYLDTLMRPIKLLVFSPIVLLLSLFAAVTYGYLYLMFTTITPIFKHTYGWKSGVSGLSYLGFGFGSMIGLSVCGIVSNRIAVKHTARGTFKPESRLPPMVFTCWLVPVGLFWYGWAAQAQTHWIVPILGTAVFAMGLMNVFMASNTYLVEAYLKESASVTAASTVLRSLVGAVLPLAGPAMYAKLGYGWGNSLLAFIALGMCGCPLLFWRYGERIRTHPRFQVRL</sequence>
<feature type="transmembrane region" description="Helical" evidence="7">
    <location>
        <begin position="454"/>
        <end position="473"/>
    </location>
</feature>
<feature type="compositionally biased region" description="Polar residues" evidence="6">
    <location>
        <begin position="26"/>
        <end position="49"/>
    </location>
</feature>
<dbReference type="InterPro" id="IPR036259">
    <property type="entry name" value="MFS_trans_sf"/>
</dbReference>
<dbReference type="SUPFAM" id="SSF103473">
    <property type="entry name" value="MFS general substrate transporter"/>
    <property type="match status" value="1"/>
</dbReference>
<evidence type="ECO:0000256" key="2">
    <source>
        <dbReference type="ARBA" id="ARBA00008335"/>
    </source>
</evidence>
<dbReference type="InterPro" id="IPR020846">
    <property type="entry name" value="MFS_dom"/>
</dbReference>
<evidence type="ECO:0000256" key="5">
    <source>
        <dbReference type="ARBA" id="ARBA00023136"/>
    </source>
</evidence>
<dbReference type="PROSITE" id="PS50850">
    <property type="entry name" value="MFS"/>
    <property type="match status" value="1"/>
</dbReference>
<dbReference type="Pfam" id="PF07690">
    <property type="entry name" value="MFS_1"/>
    <property type="match status" value="1"/>
</dbReference>
<feature type="transmembrane region" description="Helical" evidence="7">
    <location>
        <begin position="170"/>
        <end position="192"/>
    </location>
</feature>
<dbReference type="FunFam" id="1.20.1250.20:FF:000011">
    <property type="entry name" value="MFS multidrug transporter, putative"/>
    <property type="match status" value="1"/>
</dbReference>
<name>A0A319F0M5_9EURO</name>
<feature type="transmembrane region" description="Helical" evidence="7">
    <location>
        <begin position="411"/>
        <end position="433"/>
    </location>
</feature>
<feature type="transmembrane region" description="Helical" evidence="7">
    <location>
        <begin position="231"/>
        <end position="253"/>
    </location>
</feature>
<feature type="region of interest" description="Disordered" evidence="6">
    <location>
        <begin position="1"/>
        <end position="69"/>
    </location>
</feature>
<reference evidence="9 10" key="1">
    <citation type="submission" date="2018-02" db="EMBL/GenBank/DDBJ databases">
        <title>The genomes of Aspergillus section Nigri reveals drivers in fungal speciation.</title>
        <authorList>
            <consortium name="DOE Joint Genome Institute"/>
            <person name="Vesth T.C."/>
            <person name="Nybo J."/>
            <person name="Theobald S."/>
            <person name="Brandl J."/>
            <person name="Frisvad J.C."/>
            <person name="Nielsen K.F."/>
            <person name="Lyhne E.K."/>
            <person name="Kogle M.E."/>
            <person name="Kuo A."/>
            <person name="Riley R."/>
            <person name="Clum A."/>
            <person name="Nolan M."/>
            <person name="Lipzen A."/>
            <person name="Salamov A."/>
            <person name="Henrissat B."/>
            <person name="Wiebenga A."/>
            <person name="De vries R.P."/>
            <person name="Grigoriev I.V."/>
            <person name="Mortensen U.H."/>
            <person name="Andersen M.R."/>
            <person name="Baker S.E."/>
        </authorList>
    </citation>
    <scope>NUCLEOTIDE SEQUENCE [LARGE SCALE GENOMIC DNA]</scope>
    <source>
        <strain evidence="9 10">CBS 707.79</strain>
    </source>
</reference>
<evidence type="ECO:0000256" key="4">
    <source>
        <dbReference type="ARBA" id="ARBA00022989"/>
    </source>
</evidence>
<dbReference type="OrthoDB" id="5296287at2759"/>
<feature type="transmembrane region" description="Helical" evidence="7">
    <location>
        <begin position="347"/>
        <end position="366"/>
    </location>
</feature>
<comment type="subcellular location">
    <subcellularLocation>
        <location evidence="1">Membrane</location>
        <topology evidence="1">Multi-pass membrane protein</topology>
    </subcellularLocation>
</comment>
<evidence type="ECO:0000256" key="6">
    <source>
        <dbReference type="SAM" id="MobiDB-lite"/>
    </source>
</evidence>
<feature type="transmembrane region" description="Helical" evidence="7">
    <location>
        <begin position="79"/>
        <end position="105"/>
    </location>
</feature>
<evidence type="ECO:0000259" key="8">
    <source>
        <dbReference type="PROSITE" id="PS50850"/>
    </source>
</evidence>
<dbReference type="VEuPathDB" id="FungiDB:BO71DRAFT_317327"/>
<accession>A0A319F0M5</accession>
<feature type="transmembrane region" description="Helical" evidence="7">
    <location>
        <begin position="479"/>
        <end position="499"/>
    </location>
</feature>
<gene>
    <name evidence="9" type="ORF">BO71DRAFT_317327</name>
</gene>
<feature type="transmembrane region" description="Helical" evidence="7">
    <location>
        <begin position="302"/>
        <end position="327"/>
    </location>
</feature>
<keyword evidence="10" id="KW-1185">Reference proteome</keyword>
<dbReference type="CDD" id="cd17323">
    <property type="entry name" value="MFS_Tpo1_MDR_like"/>
    <property type="match status" value="1"/>
</dbReference>
<keyword evidence="5 7" id="KW-0472">Membrane</keyword>
<keyword evidence="3 7" id="KW-0812">Transmembrane</keyword>
<organism evidence="9 10">
    <name type="scientific">Aspergillus ellipticus CBS 707.79</name>
    <dbReference type="NCBI Taxonomy" id="1448320"/>
    <lineage>
        <taxon>Eukaryota</taxon>
        <taxon>Fungi</taxon>
        <taxon>Dikarya</taxon>
        <taxon>Ascomycota</taxon>
        <taxon>Pezizomycotina</taxon>
        <taxon>Eurotiomycetes</taxon>
        <taxon>Eurotiomycetidae</taxon>
        <taxon>Eurotiales</taxon>
        <taxon>Aspergillaceae</taxon>
        <taxon>Aspergillus</taxon>
        <taxon>Aspergillus subgen. Circumdati</taxon>
    </lineage>
</organism>
<evidence type="ECO:0000256" key="7">
    <source>
        <dbReference type="SAM" id="Phobius"/>
    </source>
</evidence>
<proteinExistence type="inferred from homology"/>
<evidence type="ECO:0000313" key="10">
    <source>
        <dbReference type="Proteomes" id="UP000247810"/>
    </source>
</evidence>
<protein>
    <submittedName>
        <fullName evidence="9">Synaptic vesicle transporter</fullName>
    </submittedName>
</protein>
<dbReference type="PANTHER" id="PTHR23502">
    <property type="entry name" value="MAJOR FACILITATOR SUPERFAMILY"/>
    <property type="match status" value="1"/>
</dbReference>
<dbReference type="Gene3D" id="1.20.1250.20">
    <property type="entry name" value="MFS general substrate transporter like domains"/>
    <property type="match status" value="1"/>
</dbReference>
<feature type="transmembrane region" description="Helical" evidence="7">
    <location>
        <begin position="204"/>
        <end position="225"/>
    </location>
</feature>
<evidence type="ECO:0000256" key="1">
    <source>
        <dbReference type="ARBA" id="ARBA00004141"/>
    </source>
</evidence>
<dbReference type="InterPro" id="IPR011701">
    <property type="entry name" value="MFS"/>
</dbReference>
<dbReference type="Proteomes" id="UP000247810">
    <property type="component" value="Unassembled WGS sequence"/>
</dbReference>
<comment type="similarity">
    <text evidence="2">Belongs to the major facilitator superfamily.</text>
</comment>
<keyword evidence="4 7" id="KW-1133">Transmembrane helix</keyword>
<dbReference type="AlphaFoldDB" id="A0A319F0M5"/>
<feature type="transmembrane region" description="Helical" evidence="7">
    <location>
        <begin position="145"/>
        <end position="164"/>
    </location>
</feature>
<dbReference type="GO" id="GO:0016020">
    <property type="term" value="C:membrane"/>
    <property type="evidence" value="ECO:0007669"/>
    <property type="project" value="UniProtKB-SubCell"/>
</dbReference>
<feature type="domain" description="Major facilitator superfamily (MFS) profile" evidence="8">
    <location>
        <begin position="78"/>
        <end position="505"/>
    </location>
</feature>
<feature type="transmembrane region" description="Helical" evidence="7">
    <location>
        <begin position="386"/>
        <end position="405"/>
    </location>
</feature>
<dbReference type="STRING" id="1448320.A0A319F0M5"/>
<feature type="compositionally biased region" description="Basic and acidic residues" evidence="6">
    <location>
        <begin position="9"/>
        <end position="25"/>
    </location>
</feature>
<dbReference type="PANTHER" id="PTHR23502:SF68">
    <property type="entry name" value="MULTIDRUG TRANSPORTER, PUTATIVE (AFU_ORTHOLOGUE AFUA_3G01120)-RELATED"/>
    <property type="match status" value="1"/>
</dbReference>
<evidence type="ECO:0000313" key="9">
    <source>
        <dbReference type="EMBL" id="PYH98002.1"/>
    </source>
</evidence>
<evidence type="ECO:0000256" key="3">
    <source>
        <dbReference type="ARBA" id="ARBA00022692"/>
    </source>
</evidence>
<dbReference type="GO" id="GO:0022857">
    <property type="term" value="F:transmembrane transporter activity"/>
    <property type="evidence" value="ECO:0007669"/>
    <property type="project" value="InterPro"/>
</dbReference>
<feature type="transmembrane region" description="Helical" evidence="7">
    <location>
        <begin position="111"/>
        <end position="133"/>
    </location>
</feature>